<dbReference type="SUPFAM" id="SSF47473">
    <property type="entry name" value="EF-hand"/>
    <property type="match status" value="1"/>
</dbReference>
<accession>A0ABS1JQ62</accession>
<proteinExistence type="predicted"/>
<feature type="signal peptide" evidence="1">
    <location>
        <begin position="1"/>
        <end position="23"/>
    </location>
</feature>
<dbReference type="Proteomes" id="UP000622707">
    <property type="component" value="Unassembled WGS sequence"/>
</dbReference>
<feature type="domain" description="EF-hand" evidence="2">
    <location>
        <begin position="174"/>
        <end position="191"/>
    </location>
</feature>
<dbReference type="Gene3D" id="1.10.238.10">
    <property type="entry name" value="EF-hand"/>
    <property type="match status" value="1"/>
</dbReference>
<dbReference type="RefSeq" id="WP_201689491.1">
    <property type="nucleotide sequence ID" value="NZ_JAEQND010000005.1"/>
</dbReference>
<organism evidence="3 4">
    <name type="scientific">Ramlibacter alkalitolerans</name>
    <dbReference type="NCBI Taxonomy" id="2039631"/>
    <lineage>
        <taxon>Bacteria</taxon>
        <taxon>Pseudomonadati</taxon>
        <taxon>Pseudomonadota</taxon>
        <taxon>Betaproteobacteria</taxon>
        <taxon>Burkholderiales</taxon>
        <taxon>Comamonadaceae</taxon>
        <taxon>Ramlibacter</taxon>
    </lineage>
</organism>
<gene>
    <name evidence="3" type="ORF">JI746_11255</name>
</gene>
<sequence length="219" mass="21947">MLASTRLAAALVCALAAASAVQAQTTRAPSRVQPAANVVPSNAARIAQTAPRPTGLISTFPAGISSGSGAAVATNPIAQSVTPIPPTGSSLTTGSLFPNQLPPADSPTTTTNGVLVPGTTIVSPGAGIVNPTNAATPTVATNVLGAGATVRGPGQSVGGAGGFSATDQARSFFFADSNHDGDITRAEFGRLSIATMTFEEMDRNYDGVISRFEYDDSTR</sequence>
<dbReference type="InterPro" id="IPR002048">
    <property type="entry name" value="EF_hand_dom"/>
</dbReference>
<evidence type="ECO:0000259" key="2">
    <source>
        <dbReference type="Pfam" id="PF13202"/>
    </source>
</evidence>
<dbReference type="InterPro" id="IPR011992">
    <property type="entry name" value="EF-hand-dom_pair"/>
</dbReference>
<evidence type="ECO:0000313" key="4">
    <source>
        <dbReference type="Proteomes" id="UP000622707"/>
    </source>
</evidence>
<keyword evidence="1" id="KW-0732">Signal</keyword>
<feature type="chain" id="PRO_5045755641" description="EF-hand domain-containing protein" evidence="1">
    <location>
        <begin position="24"/>
        <end position="219"/>
    </location>
</feature>
<protein>
    <recommendedName>
        <fullName evidence="2">EF-hand domain-containing protein</fullName>
    </recommendedName>
</protein>
<dbReference type="Pfam" id="PF13202">
    <property type="entry name" value="EF-hand_5"/>
    <property type="match status" value="2"/>
</dbReference>
<comment type="caution">
    <text evidence="3">The sequence shown here is derived from an EMBL/GenBank/DDBJ whole genome shotgun (WGS) entry which is preliminary data.</text>
</comment>
<keyword evidence="4" id="KW-1185">Reference proteome</keyword>
<feature type="domain" description="EF-hand" evidence="2">
    <location>
        <begin position="197"/>
        <end position="213"/>
    </location>
</feature>
<evidence type="ECO:0000256" key="1">
    <source>
        <dbReference type="SAM" id="SignalP"/>
    </source>
</evidence>
<evidence type="ECO:0000313" key="3">
    <source>
        <dbReference type="EMBL" id="MBL0425685.1"/>
    </source>
</evidence>
<dbReference type="EMBL" id="JAEQND010000005">
    <property type="protein sequence ID" value="MBL0425685.1"/>
    <property type="molecule type" value="Genomic_DNA"/>
</dbReference>
<name>A0ABS1JQ62_9BURK</name>
<reference evidence="3 4" key="1">
    <citation type="journal article" date="2017" name="Int. J. Syst. Evol. Microbiol.">
        <title>Ramlibacter alkalitolerans sp. nov., alkali-tolerant bacterium isolated from soil of ginseng.</title>
        <authorList>
            <person name="Lee D.H."/>
            <person name="Cha C.J."/>
        </authorList>
    </citation>
    <scope>NUCLEOTIDE SEQUENCE [LARGE SCALE GENOMIC DNA]</scope>
    <source>
        <strain evidence="3 4">KACC 19305</strain>
    </source>
</reference>